<name>A0A090EWD8_MESPL</name>
<feature type="region of interest" description="Disordered" evidence="1">
    <location>
        <begin position="57"/>
        <end position="84"/>
    </location>
</feature>
<dbReference type="SUPFAM" id="SSF53850">
    <property type="entry name" value="Periplasmic binding protein-like II"/>
    <property type="match status" value="1"/>
</dbReference>
<evidence type="ECO:0000313" key="3">
    <source>
        <dbReference type="Proteomes" id="UP000045285"/>
    </source>
</evidence>
<gene>
    <name evidence="2" type="ORF">MPL3356_10038</name>
</gene>
<feature type="compositionally biased region" description="Polar residues" evidence="1">
    <location>
        <begin position="74"/>
        <end position="84"/>
    </location>
</feature>
<dbReference type="EMBL" id="CCMZ01000001">
    <property type="protein sequence ID" value="CDX11412.1"/>
    <property type="molecule type" value="Genomic_DNA"/>
</dbReference>
<sequence length="84" mass="9366">MEKADTKWKNARDPGFASNDNYMLVNKQLAKANPKAMAFLDGMRMPRGDVSVLMARTQGGEDSRRRLGLWPKNGSPSPRQSGTR</sequence>
<dbReference type="AlphaFoldDB" id="A0A090EWD8"/>
<reference evidence="3" key="1">
    <citation type="submission" date="2014-08" db="EMBL/GenBank/DDBJ databases">
        <authorList>
            <person name="Moulin L."/>
        </authorList>
    </citation>
    <scope>NUCLEOTIDE SEQUENCE [LARGE SCALE GENOMIC DNA]</scope>
</reference>
<accession>A0A090EWD8</accession>
<evidence type="ECO:0000313" key="2">
    <source>
        <dbReference type="EMBL" id="CDX11412.1"/>
    </source>
</evidence>
<organism evidence="2 3">
    <name type="scientific">Mesorhizobium plurifarium</name>
    <dbReference type="NCBI Taxonomy" id="69974"/>
    <lineage>
        <taxon>Bacteria</taxon>
        <taxon>Pseudomonadati</taxon>
        <taxon>Pseudomonadota</taxon>
        <taxon>Alphaproteobacteria</taxon>
        <taxon>Hyphomicrobiales</taxon>
        <taxon>Phyllobacteriaceae</taxon>
        <taxon>Mesorhizobium</taxon>
    </lineage>
</organism>
<dbReference type="Gene3D" id="3.40.190.100">
    <property type="entry name" value="Glycine betaine-binding periplasmic protein, domain 2"/>
    <property type="match status" value="1"/>
</dbReference>
<proteinExistence type="predicted"/>
<evidence type="ECO:0000256" key="1">
    <source>
        <dbReference type="SAM" id="MobiDB-lite"/>
    </source>
</evidence>
<protein>
    <submittedName>
        <fullName evidence="2">Uncharacterized protein</fullName>
    </submittedName>
</protein>
<dbReference type="Gene3D" id="3.40.190.10">
    <property type="entry name" value="Periplasmic binding protein-like II"/>
    <property type="match status" value="1"/>
</dbReference>
<dbReference type="Proteomes" id="UP000045285">
    <property type="component" value="Unassembled WGS sequence"/>
</dbReference>
<keyword evidence="3" id="KW-1185">Reference proteome</keyword>